<name>A0A937XBW6_UNCEI</name>
<dbReference type="AlphaFoldDB" id="A0A937XBW6"/>
<evidence type="ECO:0000313" key="2">
    <source>
        <dbReference type="EMBL" id="MBM3317502.1"/>
    </source>
</evidence>
<evidence type="ECO:0000256" key="1">
    <source>
        <dbReference type="SAM" id="SignalP"/>
    </source>
</evidence>
<comment type="caution">
    <text evidence="2">The sequence shown here is derived from an EMBL/GenBank/DDBJ whole genome shotgun (WGS) entry which is preliminary data.</text>
</comment>
<dbReference type="Proteomes" id="UP000748308">
    <property type="component" value="Unassembled WGS sequence"/>
</dbReference>
<evidence type="ECO:0008006" key="4">
    <source>
        <dbReference type="Google" id="ProtNLM"/>
    </source>
</evidence>
<feature type="chain" id="PRO_5037209546" description="YjbH domain-containing protein" evidence="1">
    <location>
        <begin position="24"/>
        <end position="443"/>
    </location>
</feature>
<protein>
    <recommendedName>
        <fullName evidence="4">YjbH domain-containing protein</fullName>
    </recommendedName>
</protein>
<evidence type="ECO:0000313" key="3">
    <source>
        <dbReference type="Proteomes" id="UP000748308"/>
    </source>
</evidence>
<sequence>MRARTAFVLIVACASGWASLAIASGSADAESDAPLLYDGDLLSTCDARGLGPQRFAFRCGLASGESQRWGTLRTTALRAEYGLLDNLSAGLSASFHSESREGSGGLLTKQGPGDTRLFLRWSHPSRWALPVTLGLRPALRIPTGYDRDAEGLAPFTTRTVDVELLGLATLETEKLDVFLNPGISLPGEDRATELLAGLGLRVHGGLPLGLALGGEYFTRYNLPERGYRHEAFASLGASLPLGLQAEVGLRKQLIDEEQTRPEIALRFGSGLWRRDPRLPDRRAEAAHSIVLAPVTALGEDPRGLAAAAGRELQAVLQRQPGVEIRADADPEAPRLSLAIAELREGTERGLSVPKLLASPQATCEVHAWLRLADARGNVIYKERPLRVKVKRGMGMLLAPNEGDEDTWVPAGEVRERLRRDAARELAREAGRLALAWLDEQAGR</sequence>
<accession>A0A937XBW6</accession>
<dbReference type="EMBL" id="VGIY01000134">
    <property type="protein sequence ID" value="MBM3317502.1"/>
    <property type="molecule type" value="Genomic_DNA"/>
</dbReference>
<proteinExistence type="predicted"/>
<gene>
    <name evidence="2" type="ORF">FJY75_06575</name>
</gene>
<keyword evidence="1" id="KW-0732">Signal</keyword>
<reference evidence="2" key="1">
    <citation type="submission" date="2019-03" db="EMBL/GenBank/DDBJ databases">
        <title>Lake Tanganyika Metagenome-Assembled Genomes (MAGs).</title>
        <authorList>
            <person name="Tran P."/>
        </authorList>
    </citation>
    <scope>NUCLEOTIDE SEQUENCE</scope>
    <source>
        <strain evidence="2">M_DeepCast_400m_m2_100</strain>
    </source>
</reference>
<organism evidence="2 3">
    <name type="scientific">Eiseniibacteriota bacterium</name>
    <dbReference type="NCBI Taxonomy" id="2212470"/>
    <lineage>
        <taxon>Bacteria</taxon>
        <taxon>Candidatus Eiseniibacteriota</taxon>
    </lineage>
</organism>
<feature type="signal peptide" evidence="1">
    <location>
        <begin position="1"/>
        <end position="23"/>
    </location>
</feature>